<dbReference type="KEGG" id="gur:Gura_0979"/>
<dbReference type="GO" id="GO:0055129">
    <property type="term" value="P:L-proline biosynthetic process"/>
    <property type="evidence" value="ECO:0007669"/>
    <property type="project" value="UniProtKB-UniRule"/>
</dbReference>
<evidence type="ECO:0000256" key="10">
    <source>
        <dbReference type="PIRSR" id="PIRSR000193-1"/>
    </source>
</evidence>
<dbReference type="NCBIfam" id="TIGR00112">
    <property type="entry name" value="proC"/>
    <property type="match status" value="1"/>
</dbReference>
<dbReference type="GO" id="GO:0004735">
    <property type="term" value="F:pyrroline-5-carboxylate reductase activity"/>
    <property type="evidence" value="ECO:0007669"/>
    <property type="project" value="UniProtKB-UniRule"/>
</dbReference>
<feature type="binding site" evidence="10">
    <location>
        <position position="58"/>
    </location>
    <ligand>
        <name>NADPH</name>
        <dbReference type="ChEBI" id="CHEBI:57783"/>
    </ligand>
</feature>
<evidence type="ECO:0000313" key="13">
    <source>
        <dbReference type="EMBL" id="ABQ25185.1"/>
    </source>
</evidence>
<evidence type="ECO:0000259" key="11">
    <source>
        <dbReference type="Pfam" id="PF03807"/>
    </source>
</evidence>
<dbReference type="RefSeq" id="WP_011937909.1">
    <property type="nucleotide sequence ID" value="NC_009483.1"/>
</dbReference>
<comment type="pathway">
    <text evidence="8">Amino-acid biosynthesis; L-proline biosynthesis; L-proline from L-glutamate 5-semialdehyde: step 1/1.</text>
</comment>
<dbReference type="AlphaFoldDB" id="A5GB68"/>
<name>A5GB68_GEOUR</name>
<dbReference type="Gene3D" id="3.40.50.720">
    <property type="entry name" value="NAD(P)-binding Rossmann-like Domain"/>
    <property type="match status" value="1"/>
</dbReference>
<evidence type="ECO:0000313" key="14">
    <source>
        <dbReference type="Proteomes" id="UP000006695"/>
    </source>
</evidence>
<dbReference type="InterPro" id="IPR008927">
    <property type="entry name" value="6-PGluconate_DH-like_C_sf"/>
</dbReference>
<keyword evidence="5 8" id="KW-0641">Proline biosynthesis</keyword>
<evidence type="ECO:0000256" key="7">
    <source>
        <dbReference type="ARBA" id="ARBA00023002"/>
    </source>
</evidence>
<proteinExistence type="inferred from homology"/>
<comment type="function">
    <text evidence="8">Catalyzes the reduction of 1-pyrroline-5-carboxylate (PCA) to L-proline.</text>
</comment>
<dbReference type="SUPFAM" id="SSF48179">
    <property type="entry name" value="6-phosphogluconate dehydrogenase C-terminal domain-like"/>
    <property type="match status" value="1"/>
</dbReference>
<reference evidence="13 14" key="1">
    <citation type="submission" date="2007-05" db="EMBL/GenBank/DDBJ databases">
        <title>Complete sequence of Geobacter uraniireducens Rf4.</title>
        <authorList>
            <consortium name="US DOE Joint Genome Institute"/>
            <person name="Copeland A."/>
            <person name="Lucas S."/>
            <person name="Lapidus A."/>
            <person name="Barry K."/>
            <person name="Detter J.C."/>
            <person name="Glavina del Rio T."/>
            <person name="Hammon N."/>
            <person name="Israni S."/>
            <person name="Dalin E."/>
            <person name="Tice H."/>
            <person name="Pitluck S."/>
            <person name="Chertkov O."/>
            <person name="Brettin T."/>
            <person name="Bruce D."/>
            <person name="Han C."/>
            <person name="Schmutz J."/>
            <person name="Larimer F."/>
            <person name="Land M."/>
            <person name="Hauser L."/>
            <person name="Kyrpides N."/>
            <person name="Mikhailova N."/>
            <person name="Shelobolina E."/>
            <person name="Aklujkar M."/>
            <person name="Lovley D."/>
            <person name="Richardson P."/>
        </authorList>
    </citation>
    <scope>NUCLEOTIDE SEQUENCE [LARGE SCALE GENOMIC DNA]</scope>
    <source>
        <strain evidence="13 14">Rf4</strain>
    </source>
</reference>
<dbReference type="PIRSF" id="PIRSF000193">
    <property type="entry name" value="Pyrrol-5-carb_rd"/>
    <property type="match status" value="1"/>
</dbReference>
<dbReference type="UniPathway" id="UPA00098">
    <property type="reaction ID" value="UER00361"/>
</dbReference>
<dbReference type="InterPro" id="IPR036291">
    <property type="entry name" value="NAD(P)-bd_dom_sf"/>
</dbReference>
<sequence>MLKDKKIGFIGGGNMAEALIKGLLAGGMPAKELAVAEPAAGRREFLRERYGVNVSNDNNAVAADCDVIILSVKPQVCSEVLDGIKGSISPDKPIISILAGITTTAIEAMLSGTPRIVRVMPNTPALVMEGASAISKGAHATGDDISLTRHIFELVGKAWVVEEKLLDAVTGLSGSGPAYVLTFIEALSDAGVKNGLSRDIATGLAAQTVFGTARLLLETREHPAVLRDKVTSPGGTTIAGMHALEKDGFRSAVINGVDAATARSMELGKK</sequence>
<evidence type="ECO:0000256" key="1">
    <source>
        <dbReference type="ARBA" id="ARBA00004496"/>
    </source>
</evidence>
<dbReference type="Pfam" id="PF14748">
    <property type="entry name" value="P5CR_dimer"/>
    <property type="match status" value="1"/>
</dbReference>
<keyword evidence="14" id="KW-1185">Reference proteome</keyword>
<dbReference type="InterPro" id="IPR028939">
    <property type="entry name" value="P5C_Rdtase_cat_N"/>
</dbReference>
<evidence type="ECO:0000256" key="5">
    <source>
        <dbReference type="ARBA" id="ARBA00022650"/>
    </source>
</evidence>
<dbReference type="GO" id="GO:0005737">
    <property type="term" value="C:cytoplasm"/>
    <property type="evidence" value="ECO:0007669"/>
    <property type="project" value="UniProtKB-SubCell"/>
</dbReference>
<evidence type="ECO:0000256" key="8">
    <source>
        <dbReference type="HAMAP-Rule" id="MF_01925"/>
    </source>
</evidence>
<dbReference type="Pfam" id="PF03807">
    <property type="entry name" value="F420_oxidored"/>
    <property type="match status" value="1"/>
</dbReference>
<feature type="domain" description="Pyrroline-5-carboxylate reductase dimerisation" evidence="12">
    <location>
        <begin position="163"/>
        <end position="267"/>
    </location>
</feature>
<evidence type="ECO:0000256" key="9">
    <source>
        <dbReference type="NCBIfam" id="TIGR00112"/>
    </source>
</evidence>
<dbReference type="PANTHER" id="PTHR11645:SF0">
    <property type="entry name" value="PYRROLINE-5-CARBOXYLATE REDUCTASE 3"/>
    <property type="match status" value="1"/>
</dbReference>
<gene>
    <name evidence="8" type="primary">proC</name>
    <name evidence="13" type="ordered locus">Gura_0979</name>
</gene>
<keyword evidence="4 8" id="KW-0028">Amino-acid biosynthesis</keyword>
<organism evidence="13 14">
    <name type="scientific">Geotalea uraniireducens (strain Rf4)</name>
    <name type="common">Geobacter uraniireducens</name>
    <dbReference type="NCBI Taxonomy" id="351605"/>
    <lineage>
        <taxon>Bacteria</taxon>
        <taxon>Pseudomonadati</taxon>
        <taxon>Thermodesulfobacteriota</taxon>
        <taxon>Desulfuromonadia</taxon>
        <taxon>Geobacterales</taxon>
        <taxon>Geobacteraceae</taxon>
        <taxon>Geotalea</taxon>
    </lineage>
</organism>
<keyword evidence="7 8" id="KW-0560">Oxidoreductase</keyword>
<protein>
    <recommendedName>
        <fullName evidence="8 9">Pyrroline-5-carboxylate reductase</fullName>
        <shortName evidence="8">P5C reductase</shortName>
        <shortName evidence="8">P5CR</shortName>
        <ecNumber evidence="8 9">1.5.1.2</ecNumber>
    </recommendedName>
    <alternativeName>
        <fullName evidence="8">PCA reductase</fullName>
    </alternativeName>
</protein>
<evidence type="ECO:0000256" key="4">
    <source>
        <dbReference type="ARBA" id="ARBA00022605"/>
    </source>
</evidence>
<comment type="catalytic activity">
    <reaction evidence="8">
        <text>L-proline + NADP(+) = (S)-1-pyrroline-5-carboxylate + NADPH + 2 H(+)</text>
        <dbReference type="Rhea" id="RHEA:14109"/>
        <dbReference type="ChEBI" id="CHEBI:15378"/>
        <dbReference type="ChEBI" id="CHEBI:17388"/>
        <dbReference type="ChEBI" id="CHEBI:57783"/>
        <dbReference type="ChEBI" id="CHEBI:58349"/>
        <dbReference type="ChEBI" id="CHEBI:60039"/>
        <dbReference type="EC" id="1.5.1.2"/>
    </reaction>
</comment>
<evidence type="ECO:0000256" key="2">
    <source>
        <dbReference type="ARBA" id="ARBA00005525"/>
    </source>
</evidence>
<dbReference type="InterPro" id="IPR029036">
    <property type="entry name" value="P5CR_dimer"/>
</dbReference>
<dbReference type="EMBL" id="CP000698">
    <property type="protein sequence ID" value="ABQ25185.1"/>
    <property type="molecule type" value="Genomic_DNA"/>
</dbReference>
<dbReference type="FunFam" id="3.40.50.720:FF:000190">
    <property type="entry name" value="Pyrroline-5-carboxylate reductase"/>
    <property type="match status" value="1"/>
</dbReference>
<dbReference type="OrthoDB" id="9805754at2"/>
<dbReference type="Gene3D" id="1.10.3730.10">
    <property type="entry name" value="ProC C-terminal domain-like"/>
    <property type="match status" value="1"/>
</dbReference>
<dbReference type="Proteomes" id="UP000006695">
    <property type="component" value="Chromosome"/>
</dbReference>
<keyword evidence="6 8" id="KW-0521">NADP</keyword>
<accession>A5GB68</accession>
<feature type="binding site" evidence="10">
    <location>
        <begin position="10"/>
        <end position="15"/>
    </location>
    <ligand>
        <name>NADP(+)</name>
        <dbReference type="ChEBI" id="CHEBI:58349"/>
    </ligand>
</feature>
<evidence type="ECO:0000256" key="6">
    <source>
        <dbReference type="ARBA" id="ARBA00022857"/>
    </source>
</evidence>
<dbReference type="FunFam" id="1.10.3730.10:FF:000001">
    <property type="entry name" value="Pyrroline-5-carboxylate reductase"/>
    <property type="match status" value="1"/>
</dbReference>
<dbReference type="InterPro" id="IPR000304">
    <property type="entry name" value="Pyrroline-COOH_reductase"/>
</dbReference>
<evidence type="ECO:0000256" key="3">
    <source>
        <dbReference type="ARBA" id="ARBA00022490"/>
    </source>
</evidence>
<dbReference type="HOGENOM" id="CLU_042344_3_1_7"/>
<dbReference type="SUPFAM" id="SSF51735">
    <property type="entry name" value="NAD(P)-binding Rossmann-fold domains"/>
    <property type="match status" value="1"/>
</dbReference>
<feature type="domain" description="Pyrroline-5-carboxylate reductase catalytic N-terminal" evidence="11">
    <location>
        <begin position="6"/>
        <end position="100"/>
    </location>
</feature>
<dbReference type="STRING" id="351605.Gura_0979"/>
<dbReference type="HAMAP" id="MF_01925">
    <property type="entry name" value="P5C_reductase"/>
    <property type="match status" value="1"/>
</dbReference>
<evidence type="ECO:0000259" key="12">
    <source>
        <dbReference type="Pfam" id="PF14748"/>
    </source>
</evidence>
<comment type="similarity">
    <text evidence="2 8">Belongs to the pyrroline-5-carboxylate reductase family.</text>
</comment>
<dbReference type="PANTHER" id="PTHR11645">
    <property type="entry name" value="PYRROLINE-5-CARBOXYLATE REDUCTASE"/>
    <property type="match status" value="1"/>
</dbReference>
<comment type="subcellular location">
    <subcellularLocation>
        <location evidence="1 8">Cytoplasm</location>
    </subcellularLocation>
</comment>
<comment type="catalytic activity">
    <reaction evidence="8">
        <text>L-proline + NAD(+) = (S)-1-pyrroline-5-carboxylate + NADH + 2 H(+)</text>
        <dbReference type="Rhea" id="RHEA:14105"/>
        <dbReference type="ChEBI" id="CHEBI:15378"/>
        <dbReference type="ChEBI" id="CHEBI:17388"/>
        <dbReference type="ChEBI" id="CHEBI:57540"/>
        <dbReference type="ChEBI" id="CHEBI:57945"/>
        <dbReference type="ChEBI" id="CHEBI:60039"/>
        <dbReference type="EC" id="1.5.1.2"/>
    </reaction>
</comment>
<keyword evidence="3 8" id="KW-0963">Cytoplasm</keyword>
<dbReference type="EC" id="1.5.1.2" evidence="8 9"/>